<reference evidence="1 2" key="1">
    <citation type="submission" date="2014-06" db="EMBL/GenBank/DDBJ databases">
        <title>The genome of the endonuclear symbiont Nucleicultrix amoebiphila.</title>
        <authorList>
            <person name="Schulz F."/>
            <person name="Horn M."/>
        </authorList>
    </citation>
    <scope>NUCLEOTIDE SEQUENCE [LARGE SCALE GENOMIC DNA]</scope>
    <source>
        <strain evidence="1 2">FS5</strain>
    </source>
</reference>
<dbReference type="Proteomes" id="UP000237351">
    <property type="component" value="Chromosome"/>
</dbReference>
<gene>
    <name evidence="1" type="ORF">GQ61_03300</name>
</gene>
<protein>
    <submittedName>
        <fullName evidence="1">Uncharacterized protein</fullName>
    </submittedName>
</protein>
<keyword evidence="2" id="KW-1185">Reference proteome</keyword>
<organism evidence="1 2">
    <name type="scientific">Candidatus Nucleicultrix amoebiphila FS5</name>
    <dbReference type="NCBI Taxonomy" id="1414854"/>
    <lineage>
        <taxon>Bacteria</taxon>
        <taxon>Pseudomonadati</taxon>
        <taxon>Pseudomonadota</taxon>
        <taxon>Alphaproteobacteria</taxon>
        <taxon>Holosporales</taxon>
        <taxon>Candidatus Nucleicultricaceae</taxon>
        <taxon>Candidatus Nucleicultrix</taxon>
    </lineage>
</organism>
<dbReference type="AlphaFoldDB" id="A0A1W6N427"/>
<dbReference type="RefSeq" id="WP_085783926.1">
    <property type="nucleotide sequence ID" value="NZ_CP008743.1"/>
</dbReference>
<proteinExistence type="predicted"/>
<sequence length="223" mass="25745">MFEKTTLPHTGFKKAYQRLIMDCESSSSCNIYSDENYLNSRQHSYRVNCYGLVTKLVDQVEPKALLELNRHINTIGKMRPSLDSQGLPAPLHYVDFISQLEKGTQKSRHWQAIPSVFSLKKGDIIAYTTHKTDQYVKRCSGQHMMIVIDEYYRTEKCLWLKILDSTQSPHGLCDQRTKTLRGVGTGIIGIQFNKHGKPYALKWSVYQKGALKRYIKIVRLIDL</sequence>
<evidence type="ECO:0000313" key="2">
    <source>
        <dbReference type="Proteomes" id="UP000237351"/>
    </source>
</evidence>
<evidence type="ECO:0000313" key="1">
    <source>
        <dbReference type="EMBL" id="ARN84508.1"/>
    </source>
</evidence>
<dbReference type="EMBL" id="CP008743">
    <property type="protein sequence ID" value="ARN84508.1"/>
    <property type="molecule type" value="Genomic_DNA"/>
</dbReference>
<accession>A0A1W6N427</accession>
<dbReference type="KEGG" id="naf:GQ61_03300"/>
<name>A0A1W6N427_9PROT</name>